<dbReference type="InterPro" id="IPR037523">
    <property type="entry name" value="VOC_core"/>
</dbReference>
<accession>A0ABV3C989</accession>
<dbReference type="SUPFAM" id="SSF54593">
    <property type="entry name" value="Glyoxalase/Bleomycin resistance protein/Dihydroxybiphenyl dioxygenase"/>
    <property type="match status" value="1"/>
</dbReference>
<evidence type="ECO:0000313" key="2">
    <source>
        <dbReference type="EMBL" id="MEU7071347.1"/>
    </source>
</evidence>
<evidence type="ECO:0000259" key="1">
    <source>
        <dbReference type="PROSITE" id="PS51819"/>
    </source>
</evidence>
<dbReference type="RefSeq" id="WP_358475213.1">
    <property type="nucleotide sequence ID" value="NZ_JBEZAE010000007.1"/>
</dbReference>
<dbReference type="CDD" id="cd06587">
    <property type="entry name" value="VOC"/>
    <property type="match status" value="1"/>
</dbReference>
<sequence length="138" mass="15022">MTGSSTSTSTRSPKPLAGNILCHAMWARDGRELADFYATALGTQVTSTYPGPQGEPAAFAFRVGGSMYLFYTSASFTAPKWPQEELPFHMDLTFTDVRAAEQRLLGMGATKPDHQPGGTHWTILLDPSGQPFCIHQAR</sequence>
<proteinExistence type="predicted"/>
<feature type="domain" description="VOC" evidence="1">
    <location>
        <begin position="19"/>
        <end position="137"/>
    </location>
</feature>
<evidence type="ECO:0000313" key="3">
    <source>
        <dbReference type="Proteomes" id="UP001551329"/>
    </source>
</evidence>
<dbReference type="Pfam" id="PF18029">
    <property type="entry name" value="Glyoxalase_6"/>
    <property type="match status" value="1"/>
</dbReference>
<dbReference type="PANTHER" id="PTHR35908">
    <property type="entry name" value="HYPOTHETICAL FUSION PROTEIN"/>
    <property type="match status" value="1"/>
</dbReference>
<organism evidence="2 3">
    <name type="scientific">Streptomyces narbonensis</name>
    <dbReference type="NCBI Taxonomy" id="67333"/>
    <lineage>
        <taxon>Bacteria</taxon>
        <taxon>Bacillati</taxon>
        <taxon>Actinomycetota</taxon>
        <taxon>Actinomycetes</taxon>
        <taxon>Kitasatosporales</taxon>
        <taxon>Streptomycetaceae</taxon>
        <taxon>Streptomyces</taxon>
    </lineage>
</organism>
<dbReference type="Proteomes" id="UP001551329">
    <property type="component" value="Unassembled WGS sequence"/>
</dbReference>
<gene>
    <name evidence="2" type="ORF">AB0A88_14530</name>
</gene>
<reference evidence="2 3" key="1">
    <citation type="submission" date="2024-06" db="EMBL/GenBank/DDBJ databases">
        <title>The Natural Products Discovery Center: Release of the First 8490 Sequenced Strains for Exploring Actinobacteria Biosynthetic Diversity.</title>
        <authorList>
            <person name="Kalkreuter E."/>
            <person name="Kautsar S.A."/>
            <person name="Yang D."/>
            <person name="Bader C.D."/>
            <person name="Teijaro C.N."/>
            <person name="Fluegel L."/>
            <person name="Davis C.M."/>
            <person name="Simpson J.R."/>
            <person name="Lauterbach L."/>
            <person name="Steele A.D."/>
            <person name="Gui C."/>
            <person name="Meng S."/>
            <person name="Li G."/>
            <person name="Viehrig K."/>
            <person name="Ye F."/>
            <person name="Su P."/>
            <person name="Kiefer A.F."/>
            <person name="Nichols A."/>
            <person name="Cepeda A.J."/>
            <person name="Yan W."/>
            <person name="Fan B."/>
            <person name="Jiang Y."/>
            <person name="Adhikari A."/>
            <person name="Zheng C.-J."/>
            <person name="Schuster L."/>
            <person name="Cowan T.M."/>
            <person name="Smanski M.J."/>
            <person name="Chevrette M.G."/>
            <person name="De Carvalho L.P.S."/>
            <person name="Shen B."/>
        </authorList>
    </citation>
    <scope>NUCLEOTIDE SEQUENCE [LARGE SCALE GENOMIC DNA]</scope>
    <source>
        <strain evidence="2 3">NPDC045974</strain>
    </source>
</reference>
<protein>
    <submittedName>
        <fullName evidence="2">VOC family protein</fullName>
    </submittedName>
</protein>
<dbReference type="PANTHER" id="PTHR35908:SF1">
    <property type="entry name" value="CONSERVED PROTEIN"/>
    <property type="match status" value="1"/>
</dbReference>
<dbReference type="InterPro" id="IPR029068">
    <property type="entry name" value="Glyas_Bleomycin-R_OHBP_Dase"/>
</dbReference>
<comment type="caution">
    <text evidence="2">The sequence shown here is derived from an EMBL/GenBank/DDBJ whole genome shotgun (WGS) entry which is preliminary data.</text>
</comment>
<dbReference type="Gene3D" id="3.10.180.10">
    <property type="entry name" value="2,3-Dihydroxybiphenyl 1,2-Dioxygenase, domain 1"/>
    <property type="match status" value="1"/>
</dbReference>
<dbReference type="PROSITE" id="PS51819">
    <property type="entry name" value="VOC"/>
    <property type="match status" value="1"/>
</dbReference>
<name>A0ABV3C989_9ACTN</name>
<keyword evidence="3" id="KW-1185">Reference proteome</keyword>
<dbReference type="InterPro" id="IPR041581">
    <property type="entry name" value="Glyoxalase_6"/>
</dbReference>
<dbReference type="EMBL" id="JBEZAE010000007">
    <property type="protein sequence ID" value="MEU7071347.1"/>
    <property type="molecule type" value="Genomic_DNA"/>
</dbReference>